<dbReference type="PANTHER" id="PTHR24221">
    <property type="entry name" value="ATP-BINDING CASSETTE SUB-FAMILY B"/>
    <property type="match status" value="1"/>
</dbReference>
<dbReference type="SUPFAM" id="SSF90123">
    <property type="entry name" value="ABC transporter transmembrane region"/>
    <property type="match status" value="1"/>
</dbReference>
<protein>
    <submittedName>
        <fullName evidence="10">ABC transporter ATP-binding protein</fullName>
    </submittedName>
</protein>
<dbReference type="PROSITE" id="PS50893">
    <property type="entry name" value="ABC_TRANSPORTER_2"/>
    <property type="match status" value="1"/>
</dbReference>
<keyword evidence="6 7" id="KW-0472">Membrane</keyword>
<dbReference type="EMBL" id="JOTP01000003">
    <property type="protein sequence ID" value="KEP27605.1"/>
    <property type="molecule type" value="Genomic_DNA"/>
</dbReference>
<feature type="transmembrane region" description="Helical" evidence="7">
    <location>
        <begin position="134"/>
        <end position="157"/>
    </location>
</feature>
<keyword evidence="4 10" id="KW-0067">ATP-binding</keyword>
<dbReference type="eggNOG" id="COG1132">
    <property type="taxonomic scope" value="Bacteria"/>
</dbReference>
<evidence type="ECO:0000313" key="11">
    <source>
        <dbReference type="Proteomes" id="UP000028091"/>
    </source>
</evidence>
<dbReference type="PROSITE" id="PS50929">
    <property type="entry name" value="ABC_TM1F"/>
    <property type="match status" value="1"/>
</dbReference>
<dbReference type="GO" id="GO:0034040">
    <property type="term" value="F:ATPase-coupled lipid transmembrane transporter activity"/>
    <property type="evidence" value="ECO:0007669"/>
    <property type="project" value="TreeGrafter"/>
</dbReference>
<dbReference type="SUPFAM" id="SSF52540">
    <property type="entry name" value="P-loop containing nucleoside triphosphate hydrolases"/>
    <property type="match status" value="1"/>
</dbReference>
<dbReference type="InterPro" id="IPR036640">
    <property type="entry name" value="ABC1_TM_sf"/>
</dbReference>
<dbReference type="InterPro" id="IPR039421">
    <property type="entry name" value="Type_1_exporter"/>
</dbReference>
<feature type="transmembrane region" description="Helical" evidence="7">
    <location>
        <begin position="63"/>
        <end position="84"/>
    </location>
</feature>
<evidence type="ECO:0000256" key="3">
    <source>
        <dbReference type="ARBA" id="ARBA00022741"/>
    </source>
</evidence>
<dbReference type="PANTHER" id="PTHR24221:SF646">
    <property type="entry name" value="HAEMOLYSIN SECRETION ATP-BINDING PROTEIN"/>
    <property type="match status" value="1"/>
</dbReference>
<name>A0A081LEC9_9BACI</name>
<dbReference type="OrthoDB" id="9806127at2"/>
<dbReference type="GO" id="GO:0005524">
    <property type="term" value="F:ATP binding"/>
    <property type="evidence" value="ECO:0007669"/>
    <property type="project" value="UniProtKB-KW"/>
</dbReference>
<dbReference type="Pfam" id="PF00005">
    <property type="entry name" value="ABC_tran"/>
    <property type="match status" value="1"/>
</dbReference>
<dbReference type="RefSeq" id="WP_034318367.1">
    <property type="nucleotide sequence ID" value="NZ_JOTP01000003.1"/>
</dbReference>
<comment type="subcellular location">
    <subcellularLocation>
        <location evidence="1">Cell membrane</location>
        <topology evidence="1">Multi-pass membrane protein</topology>
    </subcellularLocation>
</comment>
<evidence type="ECO:0000259" key="8">
    <source>
        <dbReference type="PROSITE" id="PS50893"/>
    </source>
</evidence>
<organism evidence="10 11">
    <name type="scientific">Bacillus zhangzhouensis</name>
    <dbReference type="NCBI Taxonomy" id="1178540"/>
    <lineage>
        <taxon>Bacteria</taxon>
        <taxon>Bacillati</taxon>
        <taxon>Bacillota</taxon>
        <taxon>Bacilli</taxon>
        <taxon>Bacillales</taxon>
        <taxon>Bacillaceae</taxon>
        <taxon>Bacillus</taxon>
    </lineage>
</organism>
<dbReference type="InterPro" id="IPR003439">
    <property type="entry name" value="ABC_transporter-like_ATP-bd"/>
</dbReference>
<dbReference type="PROSITE" id="PS00211">
    <property type="entry name" value="ABC_TRANSPORTER_1"/>
    <property type="match status" value="1"/>
</dbReference>
<proteinExistence type="predicted"/>
<dbReference type="InterPro" id="IPR017871">
    <property type="entry name" value="ABC_transporter-like_CS"/>
</dbReference>
<reference evidence="10 11" key="1">
    <citation type="submission" date="2012-09" db="EMBL/GenBank/DDBJ databases">
        <title>Genome Sequence of Bacillus sp. DW5-4.</title>
        <authorList>
            <person name="Lai Q."/>
            <person name="Liu Y."/>
            <person name="Shao Z."/>
        </authorList>
    </citation>
    <scope>NUCLEOTIDE SEQUENCE [LARGE SCALE GENOMIC DNA]</scope>
    <source>
        <strain evidence="10 11">DW5-4</strain>
    </source>
</reference>
<evidence type="ECO:0000256" key="6">
    <source>
        <dbReference type="ARBA" id="ARBA00023136"/>
    </source>
</evidence>
<feature type="domain" description="ABC transporter" evidence="8">
    <location>
        <begin position="347"/>
        <end position="588"/>
    </location>
</feature>
<dbReference type="SMART" id="SM00382">
    <property type="entry name" value="AAA"/>
    <property type="match status" value="1"/>
</dbReference>
<comment type="caution">
    <text evidence="10">The sequence shown here is derived from an EMBL/GenBank/DDBJ whole genome shotgun (WGS) entry which is preliminary data.</text>
</comment>
<evidence type="ECO:0000256" key="2">
    <source>
        <dbReference type="ARBA" id="ARBA00022692"/>
    </source>
</evidence>
<dbReference type="InterPro" id="IPR027417">
    <property type="entry name" value="P-loop_NTPase"/>
</dbReference>
<keyword evidence="2 7" id="KW-0812">Transmembrane</keyword>
<dbReference type="InterPro" id="IPR011527">
    <property type="entry name" value="ABC1_TM_dom"/>
</dbReference>
<sequence>MITVNHCLYAISYTWKRSRSYLLLTLLVQVIVGFMPLASVWIIQTLINEIILFMTSSGDIQKVLWLFGLQMVIVVLGYGLQFILQLSQQKATNLIGLHLKGELLQKAIRLPYITFEHPSFYNESQRVMNSHQHVLSMVRSIFTIMSALITVVSLLIYMIGIHWGLAVILIVFTLPVLWIELFFGGARYQLNRMLTANDRREMYVSDLVAQRDSLKEVRLYGIGNYLLQKWKGHYVKSADEKYKLLKRQVRWEMAGGLLMTFAYVCCGLFIVFLIFQKKIAAGTFVAVLQAVQNIQSGFQDLTREFSSLYETSLYVDEMRAFQKREEEIHEQSESAASLRRIEHIQSITLENLSFTYPNMKTPAIEHIHFHINKGERVALVGDNGSGKTTLIKCLTGLYDPDQPNMQKVNGESISTIHKRSYHARMSVLFQDFMKYEFTVKENIGFGRIDDIDEEERMILAARQAGIEKRIHQMEETYDAQLGRFFEEGHELSGGQWQKLAMARTFFRESDFIILDEPTSALDPLSEISLIRKLFDHTQDQGVLFITHRMGAARLADRIIVMKDGAFVEEGNHDELMTLNGEYKRLYEAQSQLFQQKEMV</sequence>
<evidence type="ECO:0000256" key="7">
    <source>
        <dbReference type="SAM" id="Phobius"/>
    </source>
</evidence>
<keyword evidence="5 7" id="KW-1133">Transmembrane helix</keyword>
<feature type="transmembrane region" description="Helical" evidence="7">
    <location>
        <begin position="253"/>
        <end position="275"/>
    </location>
</feature>
<accession>A0A081LEC9</accession>
<dbReference type="AlphaFoldDB" id="A0A081LEC9"/>
<dbReference type="InterPro" id="IPR003593">
    <property type="entry name" value="AAA+_ATPase"/>
</dbReference>
<evidence type="ECO:0000256" key="1">
    <source>
        <dbReference type="ARBA" id="ARBA00004651"/>
    </source>
</evidence>
<keyword evidence="11" id="KW-1185">Reference proteome</keyword>
<dbReference type="GO" id="GO:0005886">
    <property type="term" value="C:plasma membrane"/>
    <property type="evidence" value="ECO:0007669"/>
    <property type="project" value="UniProtKB-SubCell"/>
</dbReference>
<evidence type="ECO:0000313" key="10">
    <source>
        <dbReference type="EMBL" id="KEP27605.1"/>
    </source>
</evidence>
<gene>
    <name evidence="10" type="ORF">BA70_10770</name>
</gene>
<dbReference type="Proteomes" id="UP000028091">
    <property type="component" value="Unassembled WGS sequence"/>
</dbReference>
<dbReference type="GO" id="GO:0016887">
    <property type="term" value="F:ATP hydrolysis activity"/>
    <property type="evidence" value="ECO:0007669"/>
    <property type="project" value="InterPro"/>
</dbReference>
<evidence type="ECO:0000256" key="5">
    <source>
        <dbReference type="ARBA" id="ARBA00022989"/>
    </source>
</evidence>
<feature type="domain" description="ABC transmembrane type-1" evidence="9">
    <location>
        <begin position="23"/>
        <end position="310"/>
    </location>
</feature>
<dbReference type="Gene3D" id="3.40.50.300">
    <property type="entry name" value="P-loop containing nucleotide triphosphate hydrolases"/>
    <property type="match status" value="1"/>
</dbReference>
<evidence type="ECO:0000256" key="4">
    <source>
        <dbReference type="ARBA" id="ARBA00022840"/>
    </source>
</evidence>
<feature type="transmembrane region" description="Helical" evidence="7">
    <location>
        <begin position="163"/>
        <end position="183"/>
    </location>
</feature>
<dbReference type="Gene3D" id="1.20.1560.10">
    <property type="entry name" value="ABC transporter type 1, transmembrane domain"/>
    <property type="match status" value="1"/>
</dbReference>
<evidence type="ECO:0000259" key="9">
    <source>
        <dbReference type="PROSITE" id="PS50929"/>
    </source>
</evidence>
<dbReference type="GO" id="GO:0140359">
    <property type="term" value="F:ABC-type transporter activity"/>
    <property type="evidence" value="ECO:0007669"/>
    <property type="project" value="InterPro"/>
</dbReference>
<feature type="transmembrane region" description="Helical" evidence="7">
    <location>
        <begin position="21"/>
        <end position="43"/>
    </location>
</feature>
<keyword evidence="3" id="KW-0547">Nucleotide-binding</keyword>